<proteinExistence type="predicted"/>
<sequence length="27" mass="3161">GTSYKLQLVQLSKEPGKERIIFEKVRL</sequence>
<reference evidence="1 2" key="1">
    <citation type="submission" date="2013-09" db="EMBL/GenBank/DDBJ databases">
        <title>Corchorus capsularis genome sequencing.</title>
        <authorList>
            <person name="Alam M."/>
            <person name="Haque M.S."/>
            <person name="Islam M.S."/>
            <person name="Emdad E.M."/>
            <person name="Islam M.M."/>
            <person name="Ahmed B."/>
            <person name="Halim A."/>
            <person name="Hossen Q.M.M."/>
            <person name="Hossain M.Z."/>
            <person name="Ahmed R."/>
            <person name="Khan M.M."/>
            <person name="Islam R."/>
            <person name="Rashid M.M."/>
            <person name="Khan S.A."/>
            <person name="Rahman M.S."/>
            <person name="Alam M."/>
        </authorList>
    </citation>
    <scope>NUCLEOTIDE SEQUENCE [LARGE SCALE GENOMIC DNA]</scope>
    <source>
        <strain evidence="2">cv. CVL-1</strain>
        <tissue evidence="1">Whole seedling</tissue>
    </source>
</reference>
<dbReference type="Proteomes" id="UP000188268">
    <property type="component" value="Unassembled WGS sequence"/>
</dbReference>
<protein>
    <submittedName>
        <fullName evidence="1">Uncharacterized protein</fullName>
    </submittedName>
</protein>
<gene>
    <name evidence="1" type="ORF">CCACVL1_03187</name>
</gene>
<name>A0A1R3K1T3_COCAP</name>
<dbReference type="EMBL" id="AWWV01006532">
    <property type="protein sequence ID" value="OMP01042.1"/>
    <property type="molecule type" value="Genomic_DNA"/>
</dbReference>
<evidence type="ECO:0000313" key="2">
    <source>
        <dbReference type="Proteomes" id="UP000188268"/>
    </source>
</evidence>
<dbReference type="AlphaFoldDB" id="A0A1R3K1T3"/>
<organism evidence="1 2">
    <name type="scientific">Corchorus capsularis</name>
    <name type="common">Jute</name>
    <dbReference type="NCBI Taxonomy" id="210143"/>
    <lineage>
        <taxon>Eukaryota</taxon>
        <taxon>Viridiplantae</taxon>
        <taxon>Streptophyta</taxon>
        <taxon>Embryophyta</taxon>
        <taxon>Tracheophyta</taxon>
        <taxon>Spermatophyta</taxon>
        <taxon>Magnoliopsida</taxon>
        <taxon>eudicotyledons</taxon>
        <taxon>Gunneridae</taxon>
        <taxon>Pentapetalae</taxon>
        <taxon>rosids</taxon>
        <taxon>malvids</taxon>
        <taxon>Malvales</taxon>
        <taxon>Malvaceae</taxon>
        <taxon>Grewioideae</taxon>
        <taxon>Apeibeae</taxon>
        <taxon>Corchorus</taxon>
    </lineage>
</organism>
<accession>A0A1R3K1T3</accession>
<feature type="non-terminal residue" evidence="1">
    <location>
        <position position="1"/>
    </location>
</feature>
<evidence type="ECO:0000313" key="1">
    <source>
        <dbReference type="EMBL" id="OMP01042.1"/>
    </source>
</evidence>
<keyword evidence="2" id="KW-1185">Reference proteome</keyword>
<dbReference type="Gramene" id="OMP01042">
    <property type="protein sequence ID" value="OMP01042"/>
    <property type="gene ID" value="CCACVL1_03187"/>
</dbReference>
<comment type="caution">
    <text evidence="1">The sequence shown here is derived from an EMBL/GenBank/DDBJ whole genome shotgun (WGS) entry which is preliminary data.</text>
</comment>